<protein>
    <submittedName>
        <fullName evidence="10">ATP-binding cassette domain-containing protein</fullName>
    </submittedName>
</protein>
<evidence type="ECO:0000256" key="1">
    <source>
        <dbReference type="ARBA" id="ARBA00022448"/>
    </source>
</evidence>
<evidence type="ECO:0000256" key="2">
    <source>
        <dbReference type="ARBA" id="ARBA00022475"/>
    </source>
</evidence>
<keyword evidence="3" id="KW-0762">Sugar transport</keyword>
<dbReference type="Proteomes" id="UP000604475">
    <property type="component" value="Unassembled WGS sequence"/>
</dbReference>
<keyword evidence="1" id="KW-0813">Transport</keyword>
<dbReference type="SUPFAM" id="SSF52540">
    <property type="entry name" value="P-loop containing nucleoside triphosphate hydrolases"/>
    <property type="match status" value="2"/>
</dbReference>
<reference evidence="10" key="1">
    <citation type="submission" date="2020-12" db="EMBL/GenBank/DDBJ databases">
        <title>Genomic characterization of non-nitrogen-fixing Frankia strains.</title>
        <authorList>
            <person name="Carlos-Shanley C."/>
            <person name="Guerra T."/>
            <person name="Hahn D."/>
        </authorList>
    </citation>
    <scope>NUCLEOTIDE SEQUENCE</scope>
    <source>
        <strain evidence="10">CN6</strain>
    </source>
</reference>
<dbReference type="RefSeq" id="WP_203010293.1">
    <property type="nucleotide sequence ID" value="NZ_JADWYU010000146.1"/>
</dbReference>
<evidence type="ECO:0000256" key="5">
    <source>
        <dbReference type="ARBA" id="ARBA00022741"/>
    </source>
</evidence>
<dbReference type="InterPro" id="IPR050107">
    <property type="entry name" value="ABC_carbohydrate_import_ATPase"/>
</dbReference>
<proteinExistence type="predicted"/>
<dbReference type="SMART" id="SM00382">
    <property type="entry name" value="AAA"/>
    <property type="match status" value="2"/>
</dbReference>
<keyword evidence="8" id="KW-0472">Membrane</keyword>
<dbReference type="InterPro" id="IPR027417">
    <property type="entry name" value="P-loop_NTPase"/>
</dbReference>
<accession>A0A937ULI8</accession>
<dbReference type="InterPro" id="IPR003439">
    <property type="entry name" value="ABC_transporter-like_ATP-bd"/>
</dbReference>
<dbReference type="Pfam" id="PF00005">
    <property type="entry name" value="ABC_tran"/>
    <property type="match status" value="2"/>
</dbReference>
<feature type="domain" description="ABC transporter" evidence="9">
    <location>
        <begin position="238"/>
        <end position="482"/>
    </location>
</feature>
<evidence type="ECO:0000256" key="4">
    <source>
        <dbReference type="ARBA" id="ARBA00022737"/>
    </source>
</evidence>
<evidence type="ECO:0000256" key="6">
    <source>
        <dbReference type="ARBA" id="ARBA00022840"/>
    </source>
</evidence>
<dbReference type="GO" id="GO:0016887">
    <property type="term" value="F:ATP hydrolysis activity"/>
    <property type="evidence" value="ECO:0007669"/>
    <property type="project" value="InterPro"/>
</dbReference>
<evidence type="ECO:0000256" key="3">
    <source>
        <dbReference type="ARBA" id="ARBA00022597"/>
    </source>
</evidence>
<evidence type="ECO:0000313" key="10">
    <source>
        <dbReference type="EMBL" id="MBL7626068.1"/>
    </source>
</evidence>
<dbReference type="InterPro" id="IPR017871">
    <property type="entry name" value="ABC_transporter-like_CS"/>
</dbReference>
<sequence length="489" mass="49925">MTAAGEVLLAADAVVRRYGSTVALDGVDFAVLASEVHAVVGENGAGKSTLARILAGATAPDAGEVRRAASVALVPQTLSLVGALSLVEHVALGRGLGRFSAGEARARLADAAARLGVAPPADVPTDRLSLPEQQLGELGLALALGARVLIVDEPTSSLGPAEVERLVGALRGIAAGGGAVVLVTHRVGEALGAADRVTVLRGGRRVHHGRVDELDADTLAVHMVGEVPSAATVTRPEPGRERLVVDGVDAGPLAGIRLAARAGEIVGVAGVAGSGQHFLAQVLAGLRAPERGTVAVDGVPIGGDPWAAVAAGVAYVPERRADGLVPALPGTDNAILLATLRDRSLRRRWTGLRDRRAERTRARALFERFDVRPRDPALPAGALSGGNQQKLLVGRELAAGPSVVVAHGPTQGLDLRAATAIRDDLRAAAADGAAVIVLSTDLDEVLTIADRVLVLSAGRITDTFTTDDRPDAARLGRAMAGHPLAESDP</sequence>
<keyword evidence="7" id="KW-1278">Translocase</keyword>
<name>A0A937ULI8_9ACTN</name>
<evidence type="ECO:0000313" key="11">
    <source>
        <dbReference type="Proteomes" id="UP000604475"/>
    </source>
</evidence>
<comment type="caution">
    <text evidence="10">The sequence shown here is derived from an EMBL/GenBank/DDBJ whole genome shotgun (WGS) entry which is preliminary data.</text>
</comment>
<keyword evidence="4" id="KW-0677">Repeat</keyword>
<dbReference type="PROSITE" id="PS50893">
    <property type="entry name" value="ABC_TRANSPORTER_2"/>
    <property type="match status" value="2"/>
</dbReference>
<dbReference type="PANTHER" id="PTHR43790">
    <property type="entry name" value="CARBOHYDRATE TRANSPORT ATP-BINDING PROTEIN MG119-RELATED"/>
    <property type="match status" value="1"/>
</dbReference>
<gene>
    <name evidence="10" type="ORF">I7412_02515</name>
</gene>
<keyword evidence="6 10" id="KW-0067">ATP-binding</keyword>
<keyword evidence="2" id="KW-1003">Cell membrane</keyword>
<evidence type="ECO:0000256" key="8">
    <source>
        <dbReference type="ARBA" id="ARBA00023136"/>
    </source>
</evidence>
<dbReference type="Gene3D" id="3.40.50.300">
    <property type="entry name" value="P-loop containing nucleotide triphosphate hydrolases"/>
    <property type="match status" value="2"/>
</dbReference>
<organism evidence="10 11">
    <name type="scientific">Frankia nepalensis</name>
    <dbReference type="NCBI Taxonomy" id="1836974"/>
    <lineage>
        <taxon>Bacteria</taxon>
        <taxon>Bacillati</taxon>
        <taxon>Actinomycetota</taxon>
        <taxon>Actinomycetes</taxon>
        <taxon>Frankiales</taxon>
        <taxon>Frankiaceae</taxon>
        <taxon>Frankia</taxon>
    </lineage>
</organism>
<dbReference type="EMBL" id="JAEACQ010000122">
    <property type="protein sequence ID" value="MBL7626068.1"/>
    <property type="molecule type" value="Genomic_DNA"/>
</dbReference>
<evidence type="ECO:0000256" key="7">
    <source>
        <dbReference type="ARBA" id="ARBA00022967"/>
    </source>
</evidence>
<keyword evidence="5" id="KW-0547">Nucleotide-binding</keyword>
<dbReference type="GO" id="GO:0005524">
    <property type="term" value="F:ATP binding"/>
    <property type="evidence" value="ECO:0007669"/>
    <property type="project" value="UniProtKB-KW"/>
</dbReference>
<feature type="domain" description="ABC transporter" evidence="9">
    <location>
        <begin position="9"/>
        <end position="227"/>
    </location>
</feature>
<dbReference type="PANTHER" id="PTHR43790:SF3">
    <property type="entry name" value="D-ALLOSE IMPORT ATP-BINDING PROTEIN ALSA-RELATED"/>
    <property type="match status" value="1"/>
</dbReference>
<dbReference type="InterPro" id="IPR003593">
    <property type="entry name" value="AAA+_ATPase"/>
</dbReference>
<dbReference type="AlphaFoldDB" id="A0A937ULI8"/>
<keyword evidence="11" id="KW-1185">Reference proteome</keyword>
<evidence type="ECO:0000259" key="9">
    <source>
        <dbReference type="PROSITE" id="PS50893"/>
    </source>
</evidence>
<dbReference type="PROSITE" id="PS00211">
    <property type="entry name" value="ABC_TRANSPORTER_1"/>
    <property type="match status" value="1"/>
</dbReference>